<dbReference type="Gene3D" id="3.30.70.360">
    <property type="match status" value="2"/>
</dbReference>
<dbReference type="PANTHER" id="PTHR43808">
    <property type="entry name" value="ACETYLORNITHINE DEACETYLASE"/>
    <property type="match status" value="1"/>
</dbReference>
<dbReference type="Gene3D" id="3.40.630.10">
    <property type="entry name" value="Zn peptidases"/>
    <property type="match status" value="1"/>
</dbReference>
<dbReference type="PANTHER" id="PTHR43808:SF31">
    <property type="entry name" value="N-ACETYL-L-CITRULLINE DEACETYLASE"/>
    <property type="match status" value="1"/>
</dbReference>
<reference evidence="10 11" key="1">
    <citation type="submission" date="2018-11" db="EMBL/GenBank/DDBJ databases">
        <title>Aerococcus sp. SJQ22, whole genome shotgun sequence.</title>
        <authorList>
            <person name="Sun L."/>
            <person name="Gao X."/>
            <person name="Chen W."/>
            <person name="Huang K."/>
        </authorList>
    </citation>
    <scope>NUCLEOTIDE SEQUENCE [LARGE SCALE GENOMIC DNA]</scope>
    <source>
        <strain evidence="10 11">SJQ22</strain>
    </source>
</reference>
<evidence type="ECO:0000256" key="2">
    <source>
        <dbReference type="ARBA" id="ARBA00006247"/>
    </source>
</evidence>
<dbReference type="GO" id="GO:0006526">
    <property type="term" value="P:L-arginine biosynthetic process"/>
    <property type="evidence" value="ECO:0007669"/>
    <property type="project" value="TreeGrafter"/>
</dbReference>
<feature type="domain" description="Peptidase M20 dimerisation" evidence="9">
    <location>
        <begin position="254"/>
        <end position="331"/>
    </location>
</feature>
<dbReference type="InterPro" id="IPR011650">
    <property type="entry name" value="Peptidase_M20_dimer"/>
</dbReference>
<keyword evidence="11" id="KW-1185">Reference proteome</keyword>
<dbReference type="CDD" id="cd03888">
    <property type="entry name" value="M20_PepV"/>
    <property type="match status" value="1"/>
</dbReference>
<comment type="cofactor">
    <cofactor evidence="1">
        <name>Zn(2+)</name>
        <dbReference type="ChEBI" id="CHEBI:29105"/>
    </cofactor>
</comment>
<dbReference type="NCBIfam" id="NF005591">
    <property type="entry name" value="PRK07318.1"/>
    <property type="match status" value="1"/>
</dbReference>
<dbReference type="PROSITE" id="PS00759">
    <property type="entry name" value="ARGE_DAPE_CPG2_2"/>
    <property type="match status" value="1"/>
</dbReference>
<keyword evidence="4" id="KW-0479">Metal-binding</keyword>
<evidence type="ECO:0000256" key="6">
    <source>
        <dbReference type="ARBA" id="ARBA00022833"/>
    </source>
</evidence>
<dbReference type="InterPro" id="IPR010964">
    <property type="entry name" value="M20A_pepV-rel"/>
</dbReference>
<keyword evidence="5" id="KW-0378">Hydrolase</keyword>
<dbReference type="Pfam" id="PF07687">
    <property type="entry name" value="M20_dimer"/>
    <property type="match status" value="1"/>
</dbReference>
<evidence type="ECO:0000256" key="3">
    <source>
        <dbReference type="ARBA" id="ARBA00022670"/>
    </source>
</evidence>
<keyword evidence="7" id="KW-0224">Dipeptidase</keyword>
<evidence type="ECO:0000256" key="8">
    <source>
        <dbReference type="ARBA" id="ARBA00023049"/>
    </source>
</evidence>
<name>A0A3N4GYH4_9LACT</name>
<comment type="caution">
    <text evidence="10">The sequence shown here is derived from an EMBL/GenBank/DDBJ whole genome shotgun (WGS) entry which is preliminary data.</text>
</comment>
<dbReference type="GO" id="GO:0008270">
    <property type="term" value="F:zinc ion binding"/>
    <property type="evidence" value="ECO:0007669"/>
    <property type="project" value="InterPro"/>
</dbReference>
<proteinExistence type="inferred from homology"/>
<comment type="similarity">
    <text evidence="2">Belongs to the peptidase M20A family.</text>
</comment>
<evidence type="ECO:0000256" key="7">
    <source>
        <dbReference type="ARBA" id="ARBA00022997"/>
    </source>
</evidence>
<dbReference type="InterPro" id="IPR001261">
    <property type="entry name" value="ArgE/DapE_CS"/>
</dbReference>
<keyword evidence="6" id="KW-0862">Zinc</keyword>
<dbReference type="AlphaFoldDB" id="A0A3N4GYH4"/>
<accession>A0A3N4GYH4</accession>
<dbReference type="PROSITE" id="PS00758">
    <property type="entry name" value="ARGE_DAPE_CPG2_1"/>
    <property type="match status" value="1"/>
</dbReference>
<dbReference type="InterPro" id="IPR050072">
    <property type="entry name" value="Peptidase_M20A"/>
</dbReference>
<dbReference type="Proteomes" id="UP000273977">
    <property type="component" value="Unassembled WGS sequence"/>
</dbReference>
<dbReference type="OrthoDB" id="9761532at2"/>
<dbReference type="GO" id="GO:0008237">
    <property type="term" value="F:metallopeptidase activity"/>
    <property type="evidence" value="ECO:0007669"/>
    <property type="project" value="UniProtKB-KW"/>
</dbReference>
<evidence type="ECO:0000256" key="4">
    <source>
        <dbReference type="ARBA" id="ARBA00022723"/>
    </source>
</evidence>
<evidence type="ECO:0000256" key="1">
    <source>
        <dbReference type="ARBA" id="ARBA00001947"/>
    </source>
</evidence>
<sequence length="468" mass="51860">MTINWQEEINNRKDDLMKDLFTLLSVNSVRDDSKATADAPVGPGPKEALEVFLKIADRDGFTTKNVDNLAGHAEYGEGDETLGVLAHVDVVPVDDKWDTDPFKPEVRDERIYARGASDDKGPLMAAYYGLKVIKELGLPVAKRVRFIIGTDEESEWKGVTRYFEVEDKPDFGFSPDADFPIINGEKGMYSAKLIFDNRSEKLVSFEGGLRENMVPGEAHAVVTGIKADADQIIADFQAANPDITIITSQDNDEYTITVEGKAVHAMNPSVGFNAATFLAKLLLQLDDDLAKDDILRFLGELVHEDFYGERLGIAHEDEIMGTVTVNPGLVGEEDGKLYTVLNIRVPRGKEYSEIDATFAEHGETYHYTFVDGTKTNKKPHYVPADDPLVQTLLAVYERQTGEKGHERSIGGGTYGRLLERGVAYGALFPDSIDTMHQANEFLAVRDLLRSAAIYAEAIYELIKPEEAK</sequence>
<protein>
    <submittedName>
        <fullName evidence="10">Dipeptidase PepV</fullName>
    </submittedName>
</protein>
<dbReference type="NCBIfam" id="TIGR01887">
    <property type="entry name" value="dipeptidaselike"/>
    <property type="match status" value="1"/>
</dbReference>
<dbReference type="EMBL" id="RKMG01000003">
    <property type="protein sequence ID" value="RPA63660.1"/>
    <property type="molecule type" value="Genomic_DNA"/>
</dbReference>
<evidence type="ECO:0000256" key="5">
    <source>
        <dbReference type="ARBA" id="ARBA00022801"/>
    </source>
</evidence>
<evidence type="ECO:0000313" key="10">
    <source>
        <dbReference type="EMBL" id="RPA63660.1"/>
    </source>
</evidence>
<dbReference type="GO" id="GO:0016805">
    <property type="term" value="F:dipeptidase activity"/>
    <property type="evidence" value="ECO:0007669"/>
    <property type="project" value="UniProtKB-KW"/>
</dbReference>
<dbReference type="SUPFAM" id="SSF53187">
    <property type="entry name" value="Zn-dependent exopeptidases"/>
    <property type="match status" value="1"/>
</dbReference>
<organism evidence="10 11">
    <name type="scientific">Aerococcus agrisoli</name>
    <dbReference type="NCBI Taxonomy" id="2487350"/>
    <lineage>
        <taxon>Bacteria</taxon>
        <taxon>Bacillati</taxon>
        <taxon>Bacillota</taxon>
        <taxon>Bacilli</taxon>
        <taxon>Lactobacillales</taxon>
        <taxon>Aerococcaceae</taxon>
        <taxon>Aerococcus</taxon>
    </lineage>
</organism>
<keyword evidence="3" id="KW-0645">Protease</keyword>
<dbReference type="Pfam" id="PF01546">
    <property type="entry name" value="Peptidase_M20"/>
    <property type="match status" value="1"/>
</dbReference>
<gene>
    <name evidence="10" type="primary">pepV</name>
    <name evidence="10" type="ORF">EF384_01705</name>
</gene>
<dbReference type="GO" id="GO:0008777">
    <property type="term" value="F:acetylornithine deacetylase activity"/>
    <property type="evidence" value="ECO:0007669"/>
    <property type="project" value="TreeGrafter"/>
</dbReference>
<keyword evidence="8" id="KW-0482">Metalloprotease</keyword>
<dbReference type="InterPro" id="IPR036264">
    <property type="entry name" value="Bact_exopeptidase_dim_dom"/>
</dbReference>
<dbReference type="SUPFAM" id="SSF55031">
    <property type="entry name" value="Bacterial exopeptidase dimerisation domain"/>
    <property type="match status" value="1"/>
</dbReference>
<evidence type="ECO:0000313" key="11">
    <source>
        <dbReference type="Proteomes" id="UP000273977"/>
    </source>
</evidence>
<dbReference type="GO" id="GO:0006508">
    <property type="term" value="P:proteolysis"/>
    <property type="evidence" value="ECO:0007669"/>
    <property type="project" value="UniProtKB-KW"/>
</dbReference>
<dbReference type="RefSeq" id="WP_123779257.1">
    <property type="nucleotide sequence ID" value="NZ_RKMG01000003.1"/>
</dbReference>
<dbReference type="InterPro" id="IPR002933">
    <property type="entry name" value="Peptidase_M20"/>
</dbReference>
<evidence type="ECO:0000259" key="9">
    <source>
        <dbReference type="Pfam" id="PF07687"/>
    </source>
</evidence>